<dbReference type="Proteomes" id="UP000267606">
    <property type="component" value="Unassembled WGS sequence"/>
</dbReference>
<evidence type="ECO:0000313" key="2">
    <source>
        <dbReference type="Proteomes" id="UP000267606"/>
    </source>
</evidence>
<evidence type="ECO:0000313" key="1">
    <source>
        <dbReference type="EMBL" id="VDO77324.1"/>
    </source>
</evidence>
<reference evidence="1 2" key="2">
    <citation type="submission" date="2018-11" db="EMBL/GenBank/DDBJ databases">
        <authorList>
            <consortium name="Pathogen Informatics"/>
        </authorList>
    </citation>
    <scope>NUCLEOTIDE SEQUENCE [LARGE SCALE GENOMIC DNA]</scope>
</reference>
<dbReference type="WBParaSite" id="OFLC_0001155301-mRNA-1">
    <property type="protein sequence ID" value="OFLC_0001155301-mRNA-1"/>
    <property type="gene ID" value="OFLC_0001155301"/>
</dbReference>
<sequence length="49" mass="5817">MPFSSCCKTEKERGIQWNWLGEHTSLRLRWKTRSGQTYALFVAFSEVLH</sequence>
<gene>
    <name evidence="1" type="ORF">OFLC_LOCUS11553</name>
</gene>
<dbReference type="AlphaFoldDB" id="A0A183HVP1"/>
<organism evidence="3">
    <name type="scientific">Onchocerca flexuosa</name>
    <dbReference type="NCBI Taxonomy" id="387005"/>
    <lineage>
        <taxon>Eukaryota</taxon>
        <taxon>Metazoa</taxon>
        <taxon>Ecdysozoa</taxon>
        <taxon>Nematoda</taxon>
        <taxon>Chromadorea</taxon>
        <taxon>Rhabditida</taxon>
        <taxon>Spirurina</taxon>
        <taxon>Spiruromorpha</taxon>
        <taxon>Filarioidea</taxon>
        <taxon>Onchocercidae</taxon>
        <taxon>Onchocerca</taxon>
    </lineage>
</organism>
<evidence type="ECO:0000313" key="3">
    <source>
        <dbReference type="WBParaSite" id="OFLC_0001155301-mRNA-1"/>
    </source>
</evidence>
<reference evidence="3" key="1">
    <citation type="submission" date="2016-06" db="UniProtKB">
        <authorList>
            <consortium name="WormBaseParasite"/>
        </authorList>
    </citation>
    <scope>IDENTIFICATION</scope>
</reference>
<accession>A0A183HVP1</accession>
<proteinExistence type="predicted"/>
<dbReference type="EMBL" id="UZAJ01016806">
    <property type="protein sequence ID" value="VDO77324.1"/>
    <property type="molecule type" value="Genomic_DNA"/>
</dbReference>
<keyword evidence="2" id="KW-1185">Reference proteome</keyword>
<name>A0A183HVP1_9BILA</name>
<protein>
    <submittedName>
        <fullName evidence="1 3">Uncharacterized protein</fullName>
    </submittedName>
</protein>